<keyword evidence="3" id="KW-1133">Transmembrane helix</keyword>
<evidence type="ECO:0000313" key="6">
    <source>
        <dbReference type="Proteomes" id="UP000708208"/>
    </source>
</evidence>
<keyword evidence="3" id="KW-0812">Transmembrane</keyword>
<comment type="caution">
    <text evidence="5">The sequence shown here is derived from an EMBL/GenBank/DDBJ whole genome shotgun (WGS) entry which is preliminary data.</text>
</comment>
<keyword evidence="1" id="KW-1015">Disulfide bond</keyword>
<dbReference type="InterPro" id="IPR000859">
    <property type="entry name" value="CUB_dom"/>
</dbReference>
<dbReference type="PROSITE" id="PS01180">
    <property type="entry name" value="CUB"/>
    <property type="match status" value="1"/>
</dbReference>
<dbReference type="EMBL" id="CAJVCH010569881">
    <property type="protein sequence ID" value="CAG7833438.1"/>
    <property type="molecule type" value="Genomic_DNA"/>
</dbReference>
<organism evidence="5 6">
    <name type="scientific">Allacma fusca</name>
    <dbReference type="NCBI Taxonomy" id="39272"/>
    <lineage>
        <taxon>Eukaryota</taxon>
        <taxon>Metazoa</taxon>
        <taxon>Ecdysozoa</taxon>
        <taxon>Arthropoda</taxon>
        <taxon>Hexapoda</taxon>
        <taxon>Collembola</taxon>
        <taxon>Symphypleona</taxon>
        <taxon>Sminthuridae</taxon>
        <taxon>Allacma</taxon>
    </lineage>
</organism>
<feature type="domain" description="CUB" evidence="4">
    <location>
        <begin position="42"/>
        <end position="155"/>
    </location>
</feature>
<proteinExistence type="predicted"/>
<dbReference type="AlphaFoldDB" id="A0A8J2LK57"/>
<evidence type="ECO:0000256" key="3">
    <source>
        <dbReference type="SAM" id="Phobius"/>
    </source>
</evidence>
<sequence>MAVEIRHALNGLLTSVLFLWVYSVFVASPVVNGQWETPNHLCGGIFRSVNGTIDFKYNASTTNPDPTMKKVCQWTIIPSPFQKYIEVTIQSHNLNCNANDRLGFTAFQENTTALQTDSFCTVNSPRNMTGSVVVVTLMSNTPVEGSGFVLRWRSTVFFPRIRFVTAYYSYGQPSIAPLPYFAAGFTGNSLSTFGFPMGNRTVGYSLQMRFSTIELLGRTDDNDENCPGRVQSDCSVLLICKVNDDATLEQVGRYSTNVTDVVHTNKNGLFLIMWGGNYYNARGGGKMQLTYTSVRD</sequence>
<evidence type="ECO:0000256" key="1">
    <source>
        <dbReference type="ARBA" id="ARBA00023157"/>
    </source>
</evidence>
<dbReference type="Proteomes" id="UP000708208">
    <property type="component" value="Unassembled WGS sequence"/>
</dbReference>
<feature type="transmembrane region" description="Helical" evidence="3">
    <location>
        <begin position="12"/>
        <end position="31"/>
    </location>
</feature>
<comment type="caution">
    <text evidence="2">Lacks conserved residue(s) required for the propagation of feature annotation.</text>
</comment>
<dbReference type="SMART" id="SM00042">
    <property type="entry name" value="CUB"/>
    <property type="match status" value="1"/>
</dbReference>
<evidence type="ECO:0000313" key="5">
    <source>
        <dbReference type="EMBL" id="CAG7833438.1"/>
    </source>
</evidence>
<gene>
    <name evidence="5" type="ORF">AFUS01_LOCUS43060</name>
</gene>
<name>A0A8J2LK57_9HEXA</name>
<keyword evidence="6" id="KW-1185">Reference proteome</keyword>
<protein>
    <recommendedName>
        <fullName evidence="4">CUB domain-containing protein</fullName>
    </recommendedName>
</protein>
<evidence type="ECO:0000256" key="2">
    <source>
        <dbReference type="PROSITE-ProRule" id="PRU00059"/>
    </source>
</evidence>
<evidence type="ECO:0000259" key="4">
    <source>
        <dbReference type="PROSITE" id="PS01180"/>
    </source>
</evidence>
<accession>A0A8J2LK57</accession>
<reference evidence="5" key="1">
    <citation type="submission" date="2021-06" db="EMBL/GenBank/DDBJ databases">
        <authorList>
            <person name="Hodson N. C."/>
            <person name="Mongue J. A."/>
            <person name="Jaron S. K."/>
        </authorList>
    </citation>
    <scope>NUCLEOTIDE SEQUENCE</scope>
</reference>
<keyword evidence="3" id="KW-0472">Membrane</keyword>
<dbReference type="OrthoDB" id="8250725at2759"/>